<feature type="compositionally biased region" description="Low complexity" evidence="2">
    <location>
        <begin position="233"/>
        <end position="275"/>
    </location>
</feature>
<name>F2E762_HORVV</name>
<evidence type="ECO:0000256" key="2">
    <source>
        <dbReference type="SAM" id="MobiDB-lite"/>
    </source>
</evidence>
<evidence type="ECO:0000256" key="1">
    <source>
        <dbReference type="SAM" id="Coils"/>
    </source>
</evidence>
<feature type="region of interest" description="Disordered" evidence="2">
    <location>
        <begin position="233"/>
        <end position="302"/>
    </location>
</feature>
<dbReference type="AlphaFoldDB" id="F2E762"/>
<organism evidence="3">
    <name type="scientific">Hordeum vulgare subsp. vulgare</name>
    <name type="common">Domesticated barley</name>
    <dbReference type="NCBI Taxonomy" id="112509"/>
    <lineage>
        <taxon>Eukaryota</taxon>
        <taxon>Viridiplantae</taxon>
        <taxon>Streptophyta</taxon>
        <taxon>Embryophyta</taxon>
        <taxon>Tracheophyta</taxon>
        <taxon>Spermatophyta</taxon>
        <taxon>Magnoliopsida</taxon>
        <taxon>Liliopsida</taxon>
        <taxon>Poales</taxon>
        <taxon>Poaceae</taxon>
        <taxon>BOP clade</taxon>
        <taxon>Pooideae</taxon>
        <taxon>Triticodae</taxon>
        <taxon>Triticeae</taxon>
        <taxon>Hordeinae</taxon>
        <taxon>Hordeum</taxon>
    </lineage>
</organism>
<feature type="region of interest" description="Disordered" evidence="2">
    <location>
        <begin position="177"/>
        <end position="219"/>
    </location>
</feature>
<protein>
    <submittedName>
        <fullName evidence="3">Predicted protein</fullName>
    </submittedName>
</protein>
<feature type="compositionally biased region" description="Acidic residues" evidence="2">
    <location>
        <begin position="276"/>
        <end position="302"/>
    </location>
</feature>
<evidence type="ECO:0000313" key="3">
    <source>
        <dbReference type="EMBL" id="BAK03184.1"/>
    </source>
</evidence>
<dbReference type="EMBL" id="AK371986">
    <property type="protein sequence ID" value="BAK03184.1"/>
    <property type="molecule type" value="mRNA"/>
</dbReference>
<proteinExistence type="evidence at transcript level"/>
<feature type="coiled-coil region" evidence="1">
    <location>
        <begin position="391"/>
        <end position="436"/>
    </location>
</feature>
<feature type="compositionally biased region" description="Low complexity" evidence="2">
    <location>
        <begin position="177"/>
        <end position="188"/>
    </location>
</feature>
<feature type="compositionally biased region" description="Polar residues" evidence="2">
    <location>
        <begin position="201"/>
        <end position="219"/>
    </location>
</feature>
<accession>F2E762</accession>
<keyword evidence="1" id="KW-0175">Coiled coil</keyword>
<sequence length="455" mass="51759">MTEDRLYPSMQVDYRSTSFSPHDAYNPMNQYNQPNLYPHLINNMVYSQMASYQPNFQYSHMYPNQQVSSNNRIQNHVQSVPVPMPMNSHNAYANYPVLSNQINRTQQPVYTGMYPQLNSTNVGPQSPQKIHQMQINPQYSPSYNPPQEIPPISRAKAEEKDSSFSFFQFTDFQINGVNSGSSSPSSSDFSRDAPTSRMYRNHTQFGDPQHNPPSFNSNATAFPNLYLNLSNPSSIPTTHASNSSSSPSSSSPTSSNFMPSSPNKLSLSSYLSSESNDVDDNNYEEDNNSYEDGEFEETEPEEVEQVYSISYNSENRQRPDRAAVRILNRIEKSLSRLNHSMSRKNRVGANMAHNQLEKDLAQWTAYSNTHSSSSADTSIVDHARKANEHFANAFQREMKKVDDEREDMLAKYRQTILDLQQDVSQSKEILDEAVQESLEHHTHQAKQSINLLAKN</sequence>
<reference evidence="3" key="1">
    <citation type="journal article" date="2011" name="Plant Physiol.">
        <title>Comprehensive sequence analysis of 24,783 barley full-length cDNAs derived from 12 clone libraries.</title>
        <authorList>
            <person name="Matsumoto T."/>
            <person name="Tanaka T."/>
            <person name="Sakai H."/>
            <person name="Amano N."/>
            <person name="Kanamori H."/>
            <person name="Kurita K."/>
            <person name="Kikuta A."/>
            <person name="Kamiya K."/>
            <person name="Yamamoto M."/>
            <person name="Ikawa H."/>
            <person name="Fujii N."/>
            <person name="Hori K."/>
            <person name="Itoh T."/>
            <person name="Sato K."/>
        </authorList>
    </citation>
    <scope>NUCLEOTIDE SEQUENCE</scope>
    <source>
        <tissue evidence="3">Shoot and root</tissue>
    </source>
</reference>